<dbReference type="AlphaFoldDB" id="A0A1H8UAC1"/>
<feature type="compositionally biased region" description="Basic residues" evidence="1">
    <location>
        <begin position="1"/>
        <end position="12"/>
    </location>
</feature>
<keyword evidence="3" id="KW-1185">Reference proteome</keyword>
<feature type="region of interest" description="Disordered" evidence="1">
    <location>
        <begin position="1"/>
        <end position="23"/>
    </location>
</feature>
<gene>
    <name evidence="2" type="ORF">SAMN05216388_102627</name>
</gene>
<dbReference type="Proteomes" id="UP000198775">
    <property type="component" value="Unassembled WGS sequence"/>
</dbReference>
<reference evidence="3" key="1">
    <citation type="submission" date="2016-10" db="EMBL/GenBank/DDBJ databases">
        <authorList>
            <person name="Varghese N."/>
            <person name="Submissions S."/>
        </authorList>
    </citation>
    <scope>NUCLEOTIDE SEQUENCE [LARGE SCALE GENOMIC DNA]</scope>
    <source>
        <strain evidence="3">IBRC-M 10043</strain>
    </source>
</reference>
<sequence length="102" mass="11476">MSRPKDTRKKQQKTTETQDQKTHVEMEYTSEIQRLVLSLTKLQMPSLVLVDVSLASLAPECKTKDTLDSVIGQSMRLVTILTMSLQLSLTFCEIATESIKST</sequence>
<evidence type="ECO:0000256" key="1">
    <source>
        <dbReference type="SAM" id="MobiDB-lite"/>
    </source>
</evidence>
<evidence type="ECO:0000313" key="2">
    <source>
        <dbReference type="EMBL" id="SEO99588.1"/>
    </source>
</evidence>
<protein>
    <submittedName>
        <fullName evidence="2">Uncharacterized protein</fullName>
    </submittedName>
</protein>
<evidence type="ECO:0000313" key="3">
    <source>
        <dbReference type="Proteomes" id="UP000198775"/>
    </source>
</evidence>
<accession>A0A1H8UAC1</accession>
<organism evidence="2 3">
    <name type="scientific">Halorientalis persicus</name>
    <dbReference type="NCBI Taxonomy" id="1367881"/>
    <lineage>
        <taxon>Archaea</taxon>
        <taxon>Methanobacteriati</taxon>
        <taxon>Methanobacteriota</taxon>
        <taxon>Stenosarchaea group</taxon>
        <taxon>Halobacteria</taxon>
        <taxon>Halobacteriales</taxon>
        <taxon>Haloarculaceae</taxon>
        <taxon>Halorientalis</taxon>
    </lineage>
</organism>
<proteinExistence type="predicted"/>
<name>A0A1H8UAC1_9EURY</name>
<dbReference type="EMBL" id="FOCX01000026">
    <property type="protein sequence ID" value="SEO99588.1"/>
    <property type="molecule type" value="Genomic_DNA"/>
</dbReference>